<evidence type="ECO:0000259" key="3">
    <source>
        <dbReference type="Pfam" id="PF06094"/>
    </source>
</evidence>
<name>A0A8X6LQ42_TRICU</name>
<dbReference type="PANTHER" id="PTHR12510:SF4">
    <property type="entry name" value="GAMMA-GLUTAMYLAMINECYCLOTRANSFERASE"/>
    <property type="match status" value="1"/>
</dbReference>
<dbReference type="GO" id="GO:0005829">
    <property type="term" value="C:cytosol"/>
    <property type="evidence" value="ECO:0007669"/>
    <property type="project" value="TreeGrafter"/>
</dbReference>
<evidence type="ECO:0000259" key="4">
    <source>
        <dbReference type="Pfam" id="PF20209"/>
    </source>
</evidence>
<evidence type="ECO:0000256" key="2">
    <source>
        <dbReference type="PIRSR" id="PIRSR639126-1"/>
    </source>
</evidence>
<dbReference type="InterPro" id="IPR036568">
    <property type="entry name" value="GGCT-like_sf"/>
</dbReference>
<dbReference type="InterPro" id="IPR046700">
    <property type="entry name" value="DUF6570"/>
</dbReference>
<dbReference type="Pfam" id="PF20209">
    <property type="entry name" value="DUF6570"/>
    <property type="match status" value="1"/>
</dbReference>
<sequence length="465" mass="53119">MFVYGTLKRNEPNYDLVADPSKGKALFEGMARTVQKYPLVIASRYNIPFLLYREGVGKNVIGELYKVDEAMLVVMDELECNGRYYQRIQIEVQPFGPEGNKGSPVKPWVYFLLNFREHLLELPHLEDYSSKGPHGLEYVSRKQHVLIGHIVVSPGLQLSGGSIPEVIANLSLAEQRLISRIIPFVKIIKLSGVFGQYSFRGQAVLFVLDVFEITENLSNMLPRTSNNAGIVVVTERLENINVTRKFSISRQKVYYALYWLVANNPLYKDVTIDPNVVINEEDIIRAEEAPAEMAEESNGEATVDTSAYMRSNDFSRIVRASWHQANDSIFISGFAGVQCCAMVLVNILRAYILSPQHWSTNDLNLNMISSDHIYRDVRFQTKRNFVAYPIDENGYLLVQNFNVLKNDLVAFNKRFQINFDEEPRIYGDLNDQVNQANFGRTLCQGIDKIQSIHKVFVKVFIMQVY</sequence>
<evidence type="ECO:0000256" key="1">
    <source>
        <dbReference type="ARBA" id="ARBA00008861"/>
    </source>
</evidence>
<gene>
    <name evidence="5" type="primary">Ggact</name>
    <name evidence="5" type="ORF">TNCT_571301</name>
</gene>
<dbReference type="GO" id="GO:0061929">
    <property type="term" value="F:gamma-glutamylaminecyclotransferase activity"/>
    <property type="evidence" value="ECO:0007669"/>
    <property type="project" value="InterPro"/>
</dbReference>
<dbReference type="OrthoDB" id="113620at2759"/>
<dbReference type="InterPro" id="IPR039126">
    <property type="entry name" value="GGACT"/>
</dbReference>
<dbReference type="Pfam" id="PF06094">
    <property type="entry name" value="GGACT"/>
    <property type="match status" value="1"/>
</dbReference>
<dbReference type="InterPro" id="IPR013024">
    <property type="entry name" value="GGCT-like"/>
</dbReference>
<evidence type="ECO:0000313" key="5">
    <source>
        <dbReference type="EMBL" id="GFR18851.1"/>
    </source>
</evidence>
<dbReference type="Proteomes" id="UP000887116">
    <property type="component" value="Unassembled WGS sequence"/>
</dbReference>
<dbReference type="CDD" id="cd06661">
    <property type="entry name" value="GGCT_like"/>
    <property type="match status" value="1"/>
</dbReference>
<dbReference type="EMBL" id="BMAO01007838">
    <property type="protein sequence ID" value="GFR18851.1"/>
    <property type="molecule type" value="Genomic_DNA"/>
</dbReference>
<reference evidence="5" key="1">
    <citation type="submission" date="2020-07" db="EMBL/GenBank/DDBJ databases">
        <title>Multicomponent nature underlies the extraordinary mechanical properties of spider dragline silk.</title>
        <authorList>
            <person name="Kono N."/>
            <person name="Nakamura H."/>
            <person name="Mori M."/>
            <person name="Yoshida Y."/>
            <person name="Ohtoshi R."/>
            <person name="Malay A.D."/>
            <person name="Moran D.A.P."/>
            <person name="Tomita M."/>
            <person name="Numata K."/>
            <person name="Arakawa K."/>
        </authorList>
    </citation>
    <scope>NUCLEOTIDE SEQUENCE</scope>
</reference>
<dbReference type="Gene3D" id="3.90.70.120">
    <property type="match status" value="1"/>
</dbReference>
<organism evidence="5 6">
    <name type="scientific">Trichonephila clavata</name>
    <name type="common">Joro spider</name>
    <name type="synonym">Nephila clavata</name>
    <dbReference type="NCBI Taxonomy" id="2740835"/>
    <lineage>
        <taxon>Eukaryota</taxon>
        <taxon>Metazoa</taxon>
        <taxon>Ecdysozoa</taxon>
        <taxon>Arthropoda</taxon>
        <taxon>Chelicerata</taxon>
        <taxon>Arachnida</taxon>
        <taxon>Araneae</taxon>
        <taxon>Araneomorphae</taxon>
        <taxon>Entelegynae</taxon>
        <taxon>Araneoidea</taxon>
        <taxon>Nephilidae</taxon>
        <taxon>Trichonephila</taxon>
    </lineage>
</organism>
<feature type="active site" description="Proton acceptor" evidence="2">
    <location>
        <position position="79"/>
    </location>
</feature>
<dbReference type="AlphaFoldDB" id="A0A8X6LQ42"/>
<feature type="domain" description="Gamma-glutamylcyclotransferase AIG2-like" evidence="3">
    <location>
        <begin position="1"/>
        <end position="128"/>
    </location>
</feature>
<feature type="domain" description="DUF6570" evidence="4">
    <location>
        <begin position="161"/>
        <end position="275"/>
    </location>
</feature>
<dbReference type="SUPFAM" id="SSF110857">
    <property type="entry name" value="Gamma-glutamyl cyclotransferase-like"/>
    <property type="match status" value="1"/>
</dbReference>
<dbReference type="Gene3D" id="3.10.490.10">
    <property type="entry name" value="Gamma-glutamyl cyclotransferase-like"/>
    <property type="match status" value="1"/>
</dbReference>
<keyword evidence="6" id="KW-1185">Reference proteome</keyword>
<accession>A0A8X6LQ42</accession>
<dbReference type="InterPro" id="IPR009288">
    <property type="entry name" value="AIG2-like_dom"/>
</dbReference>
<protein>
    <submittedName>
        <fullName evidence="5">Gamma-glutamylaminecyclotransferase</fullName>
    </submittedName>
</protein>
<comment type="caution">
    <text evidence="5">The sequence shown here is derived from an EMBL/GenBank/DDBJ whole genome shotgun (WGS) entry which is preliminary data.</text>
</comment>
<dbReference type="PANTHER" id="PTHR12510">
    <property type="entry name" value="TROPONIN C-AKIN-1 PROTEIN"/>
    <property type="match status" value="1"/>
</dbReference>
<proteinExistence type="inferred from homology"/>
<evidence type="ECO:0000313" key="6">
    <source>
        <dbReference type="Proteomes" id="UP000887116"/>
    </source>
</evidence>
<comment type="similarity">
    <text evidence="1">Belongs to the gamma-glutamylcyclotransferase family.</text>
</comment>